<dbReference type="CDD" id="cd10448">
    <property type="entry name" value="GIY-YIG_unchar_3"/>
    <property type="match status" value="1"/>
</dbReference>
<feature type="domain" description="GIY-YIG" evidence="2">
    <location>
        <begin position="3"/>
        <end position="80"/>
    </location>
</feature>
<dbReference type="PANTHER" id="PTHR34477">
    <property type="entry name" value="UPF0213 PROTEIN YHBQ"/>
    <property type="match status" value="1"/>
</dbReference>
<evidence type="ECO:0000256" key="1">
    <source>
        <dbReference type="ARBA" id="ARBA00007435"/>
    </source>
</evidence>
<name>A0ABW5BBS6_9BACT</name>
<comment type="caution">
    <text evidence="3">The sequence shown here is derived from an EMBL/GenBank/DDBJ whole genome shotgun (WGS) entry which is preliminary data.</text>
</comment>
<dbReference type="Proteomes" id="UP001597414">
    <property type="component" value="Unassembled WGS sequence"/>
</dbReference>
<gene>
    <name evidence="3" type="ORF">ACFSKV_13850</name>
</gene>
<dbReference type="EMBL" id="JBHUIV010000018">
    <property type="protein sequence ID" value="MFD2202656.1"/>
    <property type="molecule type" value="Genomic_DNA"/>
</dbReference>
<proteinExistence type="inferred from homology"/>
<evidence type="ECO:0000313" key="3">
    <source>
        <dbReference type="EMBL" id="MFD2202656.1"/>
    </source>
</evidence>
<dbReference type="SUPFAM" id="SSF82771">
    <property type="entry name" value="GIY-YIG endonuclease"/>
    <property type="match status" value="1"/>
</dbReference>
<comment type="similarity">
    <text evidence="1">Belongs to the UPF0213 family.</text>
</comment>
<organism evidence="3 4">
    <name type="scientific">Shivajiella indica</name>
    <dbReference type="NCBI Taxonomy" id="872115"/>
    <lineage>
        <taxon>Bacteria</taxon>
        <taxon>Pseudomonadati</taxon>
        <taxon>Bacteroidota</taxon>
        <taxon>Cytophagia</taxon>
        <taxon>Cytophagales</taxon>
        <taxon>Cyclobacteriaceae</taxon>
        <taxon>Shivajiella</taxon>
    </lineage>
</organism>
<accession>A0ABW5BBS6</accession>
<reference evidence="4" key="1">
    <citation type="journal article" date="2019" name="Int. J. Syst. Evol. Microbiol.">
        <title>The Global Catalogue of Microorganisms (GCM) 10K type strain sequencing project: providing services to taxonomists for standard genome sequencing and annotation.</title>
        <authorList>
            <consortium name="The Broad Institute Genomics Platform"/>
            <consortium name="The Broad Institute Genome Sequencing Center for Infectious Disease"/>
            <person name="Wu L."/>
            <person name="Ma J."/>
        </authorList>
    </citation>
    <scope>NUCLEOTIDE SEQUENCE [LARGE SCALE GENOMIC DNA]</scope>
    <source>
        <strain evidence="4">KCTC 19812</strain>
    </source>
</reference>
<dbReference type="InterPro" id="IPR050190">
    <property type="entry name" value="UPF0213_domain"/>
</dbReference>
<protein>
    <submittedName>
        <fullName evidence="3">GIY-YIG nuclease family protein</fullName>
    </submittedName>
</protein>
<dbReference type="InterPro" id="IPR035901">
    <property type="entry name" value="GIY-YIG_endonuc_sf"/>
</dbReference>
<dbReference type="Pfam" id="PF01541">
    <property type="entry name" value="GIY-YIG"/>
    <property type="match status" value="1"/>
</dbReference>
<dbReference type="PANTHER" id="PTHR34477:SF5">
    <property type="entry name" value="BSL5627 PROTEIN"/>
    <property type="match status" value="1"/>
</dbReference>
<dbReference type="PROSITE" id="PS50164">
    <property type="entry name" value="GIY_YIG"/>
    <property type="match status" value="1"/>
</dbReference>
<dbReference type="InterPro" id="IPR000305">
    <property type="entry name" value="GIY-YIG_endonuc"/>
</dbReference>
<sequence length="99" mass="11639">MERGGAIYILTNKLNTTLYIGVTSNLPKRLFEHQNGIFPNSFVSKYNLKKIIYYESFHSIEEAIGREKQLKGWTRKKKNELIATMNPNWIDLTNEIMSW</sequence>
<evidence type="ECO:0000313" key="4">
    <source>
        <dbReference type="Proteomes" id="UP001597414"/>
    </source>
</evidence>
<dbReference type="SMART" id="SM00465">
    <property type="entry name" value="GIYc"/>
    <property type="match status" value="1"/>
</dbReference>
<evidence type="ECO:0000259" key="2">
    <source>
        <dbReference type="PROSITE" id="PS50164"/>
    </source>
</evidence>
<dbReference type="Gene3D" id="3.40.1440.10">
    <property type="entry name" value="GIY-YIG endonuclease"/>
    <property type="match status" value="1"/>
</dbReference>
<keyword evidence="4" id="KW-1185">Reference proteome</keyword>
<dbReference type="RefSeq" id="WP_380803845.1">
    <property type="nucleotide sequence ID" value="NZ_JBHUIV010000018.1"/>
</dbReference>